<keyword evidence="4" id="KW-1185">Reference proteome</keyword>
<dbReference type="EMBL" id="KB309783">
    <property type="protein sequence ID" value="ELT93307.1"/>
    <property type="molecule type" value="Genomic_DNA"/>
</dbReference>
<dbReference type="AlphaFoldDB" id="R7TIM5"/>
<dbReference type="EnsemblMetazoa" id="CapteT191392">
    <property type="protein sequence ID" value="CapteP191392"/>
    <property type="gene ID" value="CapteG191392"/>
</dbReference>
<dbReference type="InterPro" id="IPR036465">
    <property type="entry name" value="vWFA_dom_sf"/>
</dbReference>
<feature type="non-terminal residue" evidence="2">
    <location>
        <position position="786"/>
    </location>
</feature>
<dbReference type="SMART" id="SM00327">
    <property type="entry name" value="VWA"/>
    <property type="match status" value="3"/>
</dbReference>
<name>R7TIM5_CAPTE</name>
<dbReference type="EMBL" id="AMQN01029855">
    <property type="status" value="NOT_ANNOTATED_CDS"/>
    <property type="molecule type" value="Genomic_DNA"/>
</dbReference>
<evidence type="ECO:0000313" key="2">
    <source>
        <dbReference type="EMBL" id="ELT93307.1"/>
    </source>
</evidence>
<accession>R7TIM5</accession>
<protein>
    <recommendedName>
        <fullName evidence="1">VWFA domain-containing protein</fullName>
    </recommendedName>
</protein>
<dbReference type="HOGENOM" id="CLU_357025_0_0_1"/>
<dbReference type="STRING" id="283909.R7TIM5"/>
<dbReference type="EMBL" id="AMQN01029854">
    <property type="status" value="NOT_ANNOTATED_CDS"/>
    <property type="molecule type" value="Genomic_DNA"/>
</dbReference>
<sequence length="786" mass="84651">MTKDKVIGQAGDREPVRNVVVVITDGIPTFPKPNPRQRALDMANLLKGQADVFAVGVTNQTDDAFLSNISSGGVQNVNWFHSASFEGLQEIRDQVVQQACITTTRQTVPSTTTASLTTRCVETDSVIDLVFVVDGSGSICDNDPSRKNDGSGCDNWKQIVNFITEFVTVMEPSETGTHVGLVSFSTESLLLAGLRCVETDSVIDLVFVVDGSGSICDNDPSRKNDGSGCDNWKQIVNFITEFVTVMEPSETGTHVGLVSFSTESLLLAGLSRYYSANSLNEYIEGNLMYPGGDTYTTGGLEMTKDKVIGQAGDREPVRNVVVVITDGIPTFPKPNPRQRALDMANLLKGQADVFAVGVTNQTDDAFLSNISSGGVQNVNWFHSANFEGLQEIRDQVVQQACITTTRQTVPSTTTASLTTRCVETDSVIDLVFVVDGSGSICDNDPSRKNDGSGCDNWKQIVNFITEFVTVMEPSETGTHVGLVSFSTESLLLAGLSRYYSANSLNEYIEGNLMYPGGDTNTTGGLEMTKDKVIGQAGDREPVRNVVVVITDGIPTFPKPNPRQRALDMANLLKGQADVFAVGVTNQTDDAFLSNISSGGVQNVNWFHSASFEGLQEIRDQVVQQACITTTRQTVPSTTTASLTTRCVETDSVIDLVFVVDGSGSICDNDPSRKNDGSGCDNWKQIVNFITEFVTVMEPSETGTHVGLVSFSTESLLLAGLSRYYSANSLNEYIEGNLMYPGGDTNTTGGLEMTKDKVIGQAGDREPVRNVVVVITDGIPTFPKPNP</sequence>
<dbReference type="CDD" id="cd01450">
    <property type="entry name" value="vWFA_subfamily_ECM"/>
    <property type="match status" value="3"/>
</dbReference>
<dbReference type="InterPro" id="IPR002035">
    <property type="entry name" value="VWF_A"/>
</dbReference>
<feature type="domain" description="VWFA" evidence="1">
    <location>
        <begin position="429"/>
        <end position="621"/>
    </location>
</feature>
<dbReference type="Gene3D" id="3.40.50.410">
    <property type="entry name" value="von Willebrand factor, type A domain"/>
    <property type="match status" value="5"/>
</dbReference>
<reference evidence="3" key="3">
    <citation type="submission" date="2015-06" db="UniProtKB">
        <authorList>
            <consortium name="EnsemblMetazoa"/>
        </authorList>
    </citation>
    <scope>IDENTIFICATION</scope>
</reference>
<proteinExistence type="predicted"/>
<dbReference type="PROSITE" id="PS50234">
    <property type="entry name" value="VWFA"/>
    <property type="match status" value="5"/>
</dbReference>
<dbReference type="Pfam" id="PF00092">
    <property type="entry name" value="VWA"/>
    <property type="match status" value="5"/>
</dbReference>
<dbReference type="Proteomes" id="UP000014760">
    <property type="component" value="Unassembled WGS sequence"/>
</dbReference>
<feature type="domain" description="VWFA" evidence="1">
    <location>
        <begin position="204"/>
        <end position="396"/>
    </location>
</feature>
<dbReference type="EMBL" id="AMQN01029856">
    <property type="status" value="NOT_ANNOTATED_CDS"/>
    <property type="molecule type" value="Genomic_DNA"/>
</dbReference>
<feature type="domain" description="VWFA" evidence="1">
    <location>
        <begin position="1"/>
        <end position="95"/>
    </location>
</feature>
<reference evidence="2 4" key="2">
    <citation type="journal article" date="2013" name="Nature">
        <title>Insights into bilaterian evolution from three spiralian genomes.</title>
        <authorList>
            <person name="Simakov O."/>
            <person name="Marletaz F."/>
            <person name="Cho S.J."/>
            <person name="Edsinger-Gonzales E."/>
            <person name="Havlak P."/>
            <person name="Hellsten U."/>
            <person name="Kuo D.H."/>
            <person name="Larsson T."/>
            <person name="Lv J."/>
            <person name="Arendt D."/>
            <person name="Savage R."/>
            <person name="Osoegawa K."/>
            <person name="de Jong P."/>
            <person name="Grimwood J."/>
            <person name="Chapman J.A."/>
            <person name="Shapiro H."/>
            <person name="Aerts A."/>
            <person name="Otillar R.P."/>
            <person name="Terry A.Y."/>
            <person name="Boore J.L."/>
            <person name="Grigoriev I.V."/>
            <person name="Lindberg D.R."/>
            <person name="Seaver E.C."/>
            <person name="Weisblat D.A."/>
            <person name="Putnam N.H."/>
            <person name="Rokhsar D.S."/>
        </authorList>
    </citation>
    <scope>NUCLEOTIDE SEQUENCE</scope>
    <source>
        <strain evidence="2 4">I ESC-2004</strain>
    </source>
</reference>
<evidence type="ECO:0000259" key="1">
    <source>
        <dbReference type="PROSITE" id="PS50234"/>
    </source>
</evidence>
<dbReference type="OMA" id="GSEARHN"/>
<dbReference type="InterPro" id="IPR052229">
    <property type="entry name" value="Collagen-VI/PIF"/>
</dbReference>
<dbReference type="SUPFAM" id="SSF53300">
    <property type="entry name" value="vWA-like"/>
    <property type="match status" value="5"/>
</dbReference>
<organism evidence="2">
    <name type="scientific">Capitella teleta</name>
    <name type="common">Polychaete worm</name>
    <dbReference type="NCBI Taxonomy" id="283909"/>
    <lineage>
        <taxon>Eukaryota</taxon>
        <taxon>Metazoa</taxon>
        <taxon>Spiralia</taxon>
        <taxon>Lophotrochozoa</taxon>
        <taxon>Annelida</taxon>
        <taxon>Polychaeta</taxon>
        <taxon>Sedentaria</taxon>
        <taxon>Scolecida</taxon>
        <taxon>Capitellidae</taxon>
        <taxon>Capitella</taxon>
    </lineage>
</organism>
<feature type="domain" description="VWFA" evidence="1">
    <location>
        <begin position="654"/>
        <end position="786"/>
    </location>
</feature>
<reference evidence="4" key="1">
    <citation type="submission" date="2012-12" db="EMBL/GenBank/DDBJ databases">
        <authorList>
            <person name="Hellsten U."/>
            <person name="Grimwood J."/>
            <person name="Chapman J.A."/>
            <person name="Shapiro H."/>
            <person name="Aerts A."/>
            <person name="Otillar R.P."/>
            <person name="Terry A.Y."/>
            <person name="Boore J.L."/>
            <person name="Simakov O."/>
            <person name="Marletaz F."/>
            <person name="Cho S.-J."/>
            <person name="Edsinger-Gonzales E."/>
            <person name="Havlak P."/>
            <person name="Kuo D.-H."/>
            <person name="Larsson T."/>
            <person name="Lv J."/>
            <person name="Arendt D."/>
            <person name="Savage R."/>
            <person name="Osoegawa K."/>
            <person name="de Jong P."/>
            <person name="Lindberg D.R."/>
            <person name="Seaver E.C."/>
            <person name="Weisblat D.A."/>
            <person name="Putnam N.H."/>
            <person name="Grigoriev I.V."/>
            <person name="Rokhsar D.S."/>
        </authorList>
    </citation>
    <scope>NUCLEOTIDE SEQUENCE</scope>
    <source>
        <strain evidence="4">I ESC-2004</strain>
    </source>
</reference>
<gene>
    <name evidence="2" type="ORF">CAPTEDRAFT_191392</name>
</gene>
<dbReference type="OrthoDB" id="5986259at2759"/>
<evidence type="ECO:0000313" key="4">
    <source>
        <dbReference type="Proteomes" id="UP000014760"/>
    </source>
</evidence>
<dbReference type="PANTHER" id="PTHR22588">
    <property type="entry name" value="VWFA DOMAIN-CONTAINING PROTEIN"/>
    <property type="match status" value="1"/>
</dbReference>
<evidence type="ECO:0000313" key="3">
    <source>
        <dbReference type="EnsemblMetazoa" id="CapteP191392"/>
    </source>
</evidence>
<feature type="domain" description="VWFA" evidence="1">
    <location>
        <begin position="128"/>
        <end position="187"/>
    </location>
</feature>
<dbReference type="PRINTS" id="PR00453">
    <property type="entry name" value="VWFADOMAIN"/>
</dbReference>
<dbReference type="PANTHER" id="PTHR22588:SF3">
    <property type="entry name" value="VWFA DOMAIN-CONTAINING PROTEIN"/>
    <property type="match status" value="1"/>
</dbReference>